<comment type="caution">
    <text evidence="1">The sequence shown here is derived from an EMBL/GenBank/DDBJ whole genome shotgun (WGS) entry which is preliminary data.</text>
</comment>
<name>K0R4G4_THAOC</name>
<proteinExistence type="predicted"/>
<gene>
    <name evidence="1" type="ORF">THAOC_33254</name>
</gene>
<dbReference type="Proteomes" id="UP000266841">
    <property type="component" value="Unassembled WGS sequence"/>
</dbReference>
<feature type="non-terminal residue" evidence="1">
    <location>
        <position position="1"/>
    </location>
</feature>
<evidence type="ECO:0000313" key="1">
    <source>
        <dbReference type="EMBL" id="EJK47988.1"/>
    </source>
</evidence>
<keyword evidence="2" id="KW-1185">Reference proteome</keyword>
<accession>K0R4G4</accession>
<dbReference type="EMBL" id="AGNL01046399">
    <property type="protein sequence ID" value="EJK47988.1"/>
    <property type="molecule type" value="Genomic_DNA"/>
</dbReference>
<protein>
    <submittedName>
        <fullName evidence="1">Uncharacterized protein</fullName>
    </submittedName>
</protein>
<dbReference type="AlphaFoldDB" id="K0R4G4"/>
<reference evidence="1 2" key="1">
    <citation type="journal article" date="2012" name="Genome Biol.">
        <title>Genome and low-iron response of an oceanic diatom adapted to chronic iron limitation.</title>
        <authorList>
            <person name="Lommer M."/>
            <person name="Specht M."/>
            <person name="Roy A.S."/>
            <person name="Kraemer L."/>
            <person name="Andreson R."/>
            <person name="Gutowska M.A."/>
            <person name="Wolf J."/>
            <person name="Bergner S.V."/>
            <person name="Schilhabel M.B."/>
            <person name="Klostermeier U.C."/>
            <person name="Beiko R.G."/>
            <person name="Rosenstiel P."/>
            <person name="Hippler M."/>
            <person name="Laroche J."/>
        </authorList>
    </citation>
    <scope>NUCLEOTIDE SEQUENCE [LARGE SCALE GENOMIC DNA]</scope>
    <source>
        <strain evidence="1 2">CCMP1005</strain>
    </source>
</reference>
<organism evidence="1 2">
    <name type="scientific">Thalassiosira oceanica</name>
    <name type="common">Marine diatom</name>
    <dbReference type="NCBI Taxonomy" id="159749"/>
    <lineage>
        <taxon>Eukaryota</taxon>
        <taxon>Sar</taxon>
        <taxon>Stramenopiles</taxon>
        <taxon>Ochrophyta</taxon>
        <taxon>Bacillariophyta</taxon>
        <taxon>Coscinodiscophyceae</taxon>
        <taxon>Thalassiosirophycidae</taxon>
        <taxon>Thalassiosirales</taxon>
        <taxon>Thalassiosiraceae</taxon>
        <taxon>Thalassiosira</taxon>
    </lineage>
</organism>
<sequence length="75" mass="8148">GGGARELRDDRTELLAEFIGLGSAALYADRPADRDDIELLPTLTNEVCETFQAAACVYELRSLRLLSHRSAEGPA</sequence>
<evidence type="ECO:0000313" key="2">
    <source>
        <dbReference type="Proteomes" id="UP000266841"/>
    </source>
</evidence>